<evidence type="ECO:0000256" key="6">
    <source>
        <dbReference type="SAM" id="Phobius"/>
    </source>
</evidence>
<proteinExistence type="predicted"/>
<keyword evidence="6" id="KW-0812">Transmembrane</keyword>
<dbReference type="KEGG" id="foc:127750221"/>
<dbReference type="GO" id="GO:0008188">
    <property type="term" value="F:neuropeptide receptor activity"/>
    <property type="evidence" value="ECO:0007669"/>
    <property type="project" value="TreeGrafter"/>
</dbReference>
<feature type="transmembrane region" description="Helical" evidence="6">
    <location>
        <begin position="215"/>
        <end position="239"/>
    </location>
</feature>
<dbReference type="PANTHER" id="PTHR24238:SF69">
    <property type="entry name" value="G-PROTEIN COUPLED RECEPTOR 165"/>
    <property type="match status" value="1"/>
</dbReference>
<name>A0A9C6XPZ5_FRAOC</name>
<dbReference type="SUPFAM" id="SSF81321">
    <property type="entry name" value="Family A G protein-coupled receptor-like"/>
    <property type="match status" value="1"/>
</dbReference>
<feature type="region of interest" description="Disordered" evidence="5">
    <location>
        <begin position="1"/>
        <end position="66"/>
    </location>
</feature>
<dbReference type="RefSeq" id="XP_052127181.1">
    <property type="nucleotide sequence ID" value="XM_052271221.1"/>
</dbReference>
<dbReference type="PANTHER" id="PTHR24238">
    <property type="entry name" value="G-PROTEIN COUPLED RECEPTOR"/>
    <property type="match status" value="1"/>
</dbReference>
<evidence type="ECO:0000313" key="8">
    <source>
        <dbReference type="RefSeq" id="XP_052127181.1"/>
    </source>
</evidence>
<evidence type="ECO:0000256" key="5">
    <source>
        <dbReference type="SAM" id="MobiDB-lite"/>
    </source>
</evidence>
<keyword evidence="7" id="KW-1185">Reference proteome</keyword>
<evidence type="ECO:0000313" key="7">
    <source>
        <dbReference type="Proteomes" id="UP000504606"/>
    </source>
</evidence>
<accession>A0A9C6XPZ5</accession>
<evidence type="ECO:0000256" key="2">
    <source>
        <dbReference type="ARBA" id="ARBA00023040"/>
    </source>
</evidence>
<dbReference type="Gene3D" id="1.20.1070.10">
    <property type="entry name" value="Rhodopsin 7-helix transmembrane proteins"/>
    <property type="match status" value="1"/>
</dbReference>
<dbReference type="AlphaFoldDB" id="A0A9C6XPZ5"/>
<organism evidence="7 8">
    <name type="scientific">Frankliniella occidentalis</name>
    <name type="common">Western flower thrips</name>
    <name type="synonym">Euthrips occidentalis</name>
    <dbReference type="NCBI Taxonomy" id="133901"/>
    <lineage>
        <taxon>Eukaryota</taxon>
        <taxon>Metazoa</taxon>
        <taxon>Ecdysozoa</taxon>
        <taxon>Arthropoda</taxon>
        <taxon>Hexapoda</taxon>
        <taxon>Insecta</taxon>
        <taxon>Pterygota</taxon>
        <taxon>Neoptera</taxon>
        <taxon>Paraneoptera</taxon>
        <taxon>Thysanoptera</taxon>
        <taxon>Terebrantia</taxon>
        <taxon>Thripoidea</taxon>
        <taxon>Thripidae</taxon>
        <taxon>Frankliniella</taxon>
    </lineage>
</organism>
<feature type="compositionally biased region" description="Low complexity" evidence="5">
    <location>
        <begin position="47"/>
        <end position="60"/>
    </location>
</feature>
<keyword evidence="6" id="KW-0472">Membrane</keyword>
<gene>
    <name evidence="8" type="primary">LOC127750221</name>
</gene>
<feature type="transmembrane region" description="Helical" evidence="6">
    <location>
        <begin position="166"/>
        <end position="188"/>
    </location>
</feature>
<keyword evidence="2" id="KW-0297">G-protein coupled receptor</keyword>
<protein>
    <submittedName>
        <fullName evidence="8">Uncharacterized protein LOC127750221</fullName>
    </submittedName>
</protein>
<comment type="subcellular location">
    <subcellularLocation>
        <location evidence="1">Membrane</location>
        <topology evidence="1">Multi-pass membrane protein</topology>
    </subcellularLocation>
</comment>
<dbReference type="OrthoDB" id="5975336at2759"/>
<evidence type="ECO:0000256" key="1">
    <source>
        <dbReference type="ARBA" id="ARBA00004141"/>
    </source>
</evidence>
<dbReference type="GeneID" id="127750221"/>
<keyword evidence="6" id="KW-1133">Transmembrane helix</keyword>
<dbReference type="GO" id="GO:0005886">
    <property type="term" value="C:plasma membrane"/>
    <property type="evidence" value="ECO:0007669"/>
    <property type="project" value="TreeGrafter"/>
</dbReference>
<dbReference type="Proteomes" id="UP000504606">
    <property type="component" value="Unplaced"/>
</dbReference>
<sequence length="279" mass="30007">MGQNACGSERRRRPRRAKGPISRDQPGDQDEDAARGGAYATSQPLPRASTRARASARASEAGGGGRDVKQCLVSVAPFWCGGGVHCDIWIFPPSMPSASTSRGGTPLGAHSAVVHVSPGRMGFTEQELSNIHNARWLEAVINWLSGFRNDTHDFSRPQLRLGIEPFWGLFVALYGAVVVLGLIMNVLAITRMWRAPGSAGRGASNSRGPRTTMRLLTNICVANMLQCAVVLPLSAIVLMVQNWVFGPVMCYVLPMIQTSSLQIQTGPGSEISVVPYHTT</sequence>
<keyword evidence="4" id="KW-0807">Transducer</keyword>
<reference evidence="8" key="1">
    <citation type="submission" date="2025-08" db="UniProtKB">
        <authorList>
            <consortium name="RefSeq"/>
        </authorList>
    </citation>
    <scope>IDENTIFICATION</scope>
    <source>
        <tissue evidence="8">Whole organism</tissue>
    </source>
</reference>
<evidence type="ECO:0000256" key="3">
    <source>
        <dbReference type="ARBA" id="ARBA00023170"/>
    </source>
</evidence>
<keyword evidence="3" id="KW-0675">Receptor</keyword>
<evidence type="ECO:0000256" key="4">
    <source>
        <dbReference type="ARBA" id="ARBA00023224"/>
    </source>
</evidence>